<organism evidence="1 2">
    <name type="scientific">Yeosuana aromativorans</name>
    <dbReference type="NCBI Taxonomy" id="288019"/>
    <lineage>
        <taxon>Bacteria</taxon>
        <taxon>Pseudomonadati</taxon>
        <taxon>Bacteroidota</taxon>
        <taxon>Flavobacteriia</taxon>
        <taxon>Flavobacteriales</taxon>
        <taxon>Flavobacteriaceae</taxon>
        <taxon>Yeosuana</taxon>
    </lineage>
</organism>
<keyword evidence="2" id="KW-1185">Reference proteome</keyword>
<accession>A0A8J3BV65</accession>
<name>A0A8J3BV65_9FLAO</name>
<dbReference type="AlphaFoldDB" id="A0A8J3BV65"/>
<dbReference type="InterPro" id="IPR046732">
    <property type="entry name" value="DUF6624"/>
</dbReference>
<proteinExistence type="predicted"/>
<evidence type="ECO:0000313" key="2">
    <source>
        <dbReference type="Proteomes" id="UP000612329"/>
    </source>
</evidence>
<dbReference type="EMBL" id="BMNR01000008">
    <property type="protein sequence ID" value="GGK32967.1"/>
    <property type="molecule type" value="Genomic_DNA"/>
</dbReference>
<comment type="caution">
    <text evidence="1">The sequence shown here is derived from an EMBL/GenBank/DDBJ whole genome shotgun (WGS) entry which is preliminary data.</text>
</comment>
<gene>
    <name evidence="1" type="ORF">GCM10007962_29100</name>
</gene>
<dbReference type="Proteomes" id="UP000612329">
    <property type="component" value="Unassembled WGS sequence"/>
</dbReference>
<dbReference type="NCBIfam" id="NF047558">
    <property type="entry name" value="TPR_END_plus"/>
    <property type="match status" value="1"/>
</dbReference>
<sequence length="310" mass="36115">MPNKMKNVFKLIAILLAGHACFSQNKVSKADSLRQKGFLDEAIKAYKNEYYKSPKNHENTYNLACAYALTFQKDSAFYYLNIALKDDSSLWALTDTDLYALIDDASWSKIESSQLNKFQKANGKLKQLDYTKKLLNIILKDQALDYYVEQAKTCYMENGYIPQWYYPIGAYKKQIGQENYSNLKKLLKAYGWPKYSTVGTLAADAPLLVINHHEDDSVRKKYLAQIKKSCLEGEGSCMEYAKIQDRILVNDEKPQLYGMQFRYNAERHLEPFPIKDPEYVDKRRKEIGLEPLKDYLKRKIDYDWTVGQKE</sequence>
<reference evidence="1" key="1">
    <citation type="journal article" date="2014" name="Int. J. Syst. Evol. Microbiol.">
        <title>Complete genome sequence of Corynebacterium casei LMG S-19264T (=DSM 44701T), isolated from a smear-ripened cheese.</title>
        <authorList>
            <consortium name="US DOE Joint Genome Institute (JGI-PGF)"/>
            <person name="Walter F."/>
            <person name="Albersmeier A."/>
            <person name="Kalinowski J."/>
            <person name="Ruckert C."/>
        </authorList>
    </citation>
    <scope>NUCLEOTIDE SEQUENCE</scope>
    <source>
        <strain evidence="1">JCM 12862</strain>
    </source>
</reference>
<evidence type="ECO:0008006" key="3">
    <source>
        <dbReference type="Google" id="ProtNLM"/>
    </source>
</evidence>
<dbReference type="InterPro" id="IPR011990">
    <property type="entry name" value="TPR-like_helical_dom_sf"/>
</dbReference>
<evidence type="ECO:0000313" key="1">
    <source>
        <dbReference type="EMBL" id="GGK32967.1"/>
    </source>
</evidence>
<reference evidence="1" key="2">
    <citation type="submission" date="2020-09" db="EMBL/GenBank/DDBJ databases">
        <authorList>
            <person name="Sun Q."/>
            <person name="Ohkuma M."/>
        </authorList>
    </citation>
    <scope>NUCLEOTIDE SEQUENCE</scope>
    <source>
        <strain evidence="1">JCM 12862</strain>
    </source>
</reference>
<dbReference type="Pfam" id="PF20329">
    <property type="entry name" value="DUF6624"/>
    <property type="match status" value="1"/>
</dbReference>
<protein>
    <recommendedName>
        <fullName evidence="3">Tetratricopeptide repeat protein</fullName>
    </recommendedName>
</protein>
<dbReference type="SUPFAM" id="SSF48452">
    <property type="entry name" value="TPR-like"/>
    <property type="match status" value="1"/>
</dbReference>